<evidence type="ECO:0000256" key="5">
    <source>
        <dbReference type="ARBA" id="ARBA00022857"/>
    </source>
</evidence>
<dbReference type="PANTHER" id="PTHR48069:SF3">
    <property type="entry name" value="DIHYDROFOLATE REDUCTASE"/>
    <property type="match status" value="1"/>
</dbReference>
<dbReference type="GO" id="GO:0046655">
    <property type="term" value="P:folic acid metabolic process"/>
    <property type="evidence" value="ECO:0007669"/>
    <property type="project" value="TreeGrafter"/>
</dbReference>
<dbReference type="InterPro" id="IPR024072">
    <property type="entry name" value="DHFR-like_dom_sf"/>
</dbReference>
<name>A0AAP4C7B9_9MICC</name>
<dbReference type="Proteomes" id="UP001240483">
    <property type="component" value="Unassembled WGS sequence"/>
</dbReference>
<dbReference type="PRINTS" id="PR00070">
    <property type="entry name" value="DHFR"/>
</dbReference>
<dbReference type="Gene3D" id="3.40.430.10">
    <property type="entry name" value="Dihydrofolate Reductase, subunit A"/>
    <property type="match status" value="1"/>
</dbReference>
<sequence>MHQHFADDFIPHESARQIGMIWAQSAERVIGVDGDIPWRLPEDLAFFKHVTEGHPVIMGRKTWDSIPAAFRPFSNRTNIVLTSQAETRHQVAAAGGHAVDSIAEALDIAYNSEGSEQVWIVGGGAIYEALEPMANLAVVTTVDTQVEGDTFAPELSVGWERVASSPEGEGWIDSEKQQLRYRVDVYQRKG</sequence>
<dbReference type="Pfam" id="PF00186">
    <property type="entry name" value="DHFR_1"/>
    <property type="match status" value="1"/>
</dbReference>
<evidence type="ECO:0000256" key="7">
    <source>
        <dbReference type="PIRNR" id="PIRNR000194"/>
    </source>
</evidence>
<dbReference type="RefSeq" id="WP_285333116.1">
    <property type="nucleotide sequence ID" value="NZ_CALUAG010000006.1"/>
</dbReference>
<dbReference type="InterPro" id="IPR017925">
    <property type="entry name" value="DHFR_CS"/>
</dbReference>
<organism evidence="10 11">
    <name type="scientific">Pseudoglutamicibacter cumminsii</name>
    <dbReference type="NCBI Taxonomy" id="156979"/>
    <lineage>
        <taxon>Bacteria</taxon>
        <taxon>Bacillati</taxon>
        <taxon>Actinomycetota</taxon>
        <taxon>Actinomycetes</taxon>
        <taxon>Micrococcales</taxon>
        <taxon>Micrococcaceae</taxon>
        <taxon>Pseudoglutamicibacter</taxon>
    </lineage>
</organism>
<dbReference type="PROSITE" id="PS00075">
    <property type="entry name" value="DHFR_1"/>
    <property type="match status" value="1"/>
</dbReference>
<dbReference type="EC" id="1.5.1.3" evidence="3 7"/>
<dbReference type="SUPFAM" id="SSF53597">
    <property type="entry name" value="Dihydrofolate reductase-like"/>
    <property type="match status" value="1"/>
</dbReference>
<dbReference type="GO" id="GO:0050661">
    <property type="term" value="F:NADP binding"/>
    <property type="evidence" value="ECO:0007669"/>
    <property type="project" value="InterPro"/>
</dbReference>
<proteinExistence type="inferred from homology"/>
<evidence type="ECO:0000256" key="2">
    <source>
        <dbReference type="ARBA" id="ARBA00009539"/>
    </source>
</evidence>
<keyword evidence="6 7" id="KW-0560">Oxidoreductase</keyword>
<dbReference type="PROSITE" id="PS51330">
    <property type="entry name" value="DHFR_2"/>
    <property type="match status" value="1"/>
</dbReference>
<dbReference type="EMBL" id="JASODW010000005">
    <property type="protein sequence ID" value="MDK6275162.1"/>
    <property type="molecule type" value="Genomic_DNA"/>
</dbReference>
<reference evidence="10" key="1">
    <citation type="submission" date="2023-05" db="EMBL/GenBank/DDBJ databases">
        <title>Cataloging the Phylogenetic Diversity of Human Bladder Bacteria.</title>
        <authorList>
            <person name="Du J."/>
        </authorList>
    </citation>
    <scope>NUCLEOTIDE SEQUENCE</scope>
    <source>
        <strain evidence="10">UMB9978</strain>
    </source>
</reference>
<evidence type="ECO:0000256" key="8">
    <source>
        <dbReference type="RuleBase" id="RU004474"/>
    </source>
</evidence>
<comment type="catalytic activity">
    <reaction evidence="7">
        <text>(6S)-5,6,7,8-tetrahydrofolate + NADP(+) = 7,8-dihydrofolate + NADPH + H(+)</text>
        <dbReference type="Rhea" id="RHEA:15009"/>
        <dbReference type="ChEBI" id="CHEBI:15378"/>
        <dbReference type="ChEBI" id="CHEBI:57451"/>
        <dbReference type="ChEBI" id="CHEBI:57453"/>
        <dbReference type="ChEBI" id="CHEBI:57783"/>
        <dbReference type="ChEBI" id="CHEBI:58349"/>
        <dbReference type="EC" id="1.5.1.3"/>
    </reaction>
</comment>
<dbReference type="PIRSF" id="PIRSF000194">
    <property type="entry name" value="DHFR"/>
    <property type="match status" value="1"/>
</dbReference>
<dbReference type="AlphaFoldDB" id="A0AAP4C7B9"/>
<dbReference type="CDD" id="cd00209">
    <property type="entry name" value="DHFR"/>
    <property type="match status" value="1"/>
</dbReference>
<protein>
    <recommendedName>
        <fullName evidence="3 7">Dihydrofolate reductase</fullName>
        <ecNumber evidence="3 7">1.5.1.3</ecNumber>
    </recommendedName>
</protein>
<feature type="domain" description="DHFR" evidence="9">
    <location>
        <begin position="17"/>
        <end position="188"/>
    </location>
</feature>
<evidence type="ECO:0000256" key="1">
    <source>
        <dbReference type="ARBA" id="ARBA00004903"/>
    </source>
</evidence>
<evidence type="ECO:0000259" key="9">
    <source>
        <dbReference type="PROSITE" id="PS51330"/>
    </source>
</evidence>
<dbReference type="InterPro" id="IPR012259">
    <property type="entry name" value="DHFR"/>
</dbReference>
<gene>
    <name evidence="10" type="ORF">QP116_05355</name>
</gene>
<keyword evidence="5 7" id="KW-0521">NADP</keyword>
<evidence type="ECO:0000256" key="3">
    <source>
        <dbReference type="ARBA" id="ARBA00012856"/>
    </source>
</evidence>
<comment type="function">
    <text evidence="7">Key enzyme in folate metabolism. Catalyzes an essential reaction for de novo glycine and purine synthesis, and for DNA precursor synthesis.</text>
</comment>
<dbReference type="GO" id="GO:0046452">
    <property type="term" value="P:dihydrofolate metabolic process"/>
    <property type="evidence" value="ECO:0007669"/>
    <property type="project" value="TreeGrafter"/>
</dbReference>
<comment type="similarity">
    <text evidence="2 7 8">Belongs to the dihydrofolate reductase family.</text>
</comment>
<comment type="pathway">
    <text evidence="1 7">Cofactor biosynthesis; tetrahydrofolate biosynthesis; 5,6,7,8-tetrahydrofolate from 7,8-dihydrofolate: step 1/1.</text>
</comment>
<evidence type="ECO:0000313" key="10">
    <source>
        <dbReference type="EMBL" id="MDK6275162.1"/>
    </source>
</evidence>
<dbReference type="GO" id="GO:0005829">
    <property type="term" value="C:cytosol"/>
    <property type="evidence" value="ECO:0007669"/>
    <property type="project" value="TreeGrafter"/>
</dbReference>
<evidence type="ECO:0000256" key="4">
    <source>
        <dbReference type="ARBA" id="ARBA00022563"/>
    </source>
</evidence>
<keyword evidence="4 7" id="KW-0554">One-carbon metabolism</keyword>
<dbReference type="GO" id="GO:0046654">
    <property type="term" value="P:tetrahydrofolate biosynthetic process"/>
    <property type="evidence" value="ECO:0007669"/>
    <property type="project" value="InterPro"/>
</dbReference>
<evidence type="ECO:0000313" key="11">
    <source>
        <dbReference type="Proteomes" id="UP001240483"/>
    </source>
</evidence>
<accession>A0AAP4C7B9</accession>
<comment type="caution">
    <text evidence="10">The sequence shown here is derived from an EMBL/GenBank/DDBJ whole genome shotgun (WGS) entry which is preliminary data.</text>
</comment>
<dbReference type="PANTHER" id="PTHR48069">
    <property type="entry name" value="DIHYDROFOLATE REDUCTASE"/>
    <property type="match status" value="1"/>
</dbReference>
<dbReference type="GO" id="GO:0004146">
    <property type="term" value="F:dihydrofolate reductase activity"/>
    <property type="evidence" value="ECO:0007669"/>
    <property type="project" value="UniProtKB-EC"/>
</dbReference>
<evidence type="ECO:0000256" key="6">
    <source>
        <dbReference type="ARBA" id="ARBA00023002"/>
    </source>
</evidence>
<dbReference type="InterPro" id="IPR001796">
    <property type="entry name" value="DHFR_dom"/>
</dbReference>
<dbReference type="GO" id="GO:0006730">
    <property type="term" value="P:one-carbon metabolic process"/>
    <property type="evidence" value="ECO:0007669"/>
    <property type="project" value="UniProtKB-KW"/>
</dbReference>